<dbReference type="Pfam" id="PF03006">
    <property type="entry name" value="HlyIII"/>
    <property type="match status" value="1"/>
</dbReference>
<keyword evidence="4" id="KW-1133">Transmembrane helix</keyword>
<dbReference type="OrthoDB" id="529367at2759"/>
<dbReference type="CTD" id="79957"/>
<feature type="binding site" evidence="6">
    <location>
        <position position="428"/>
    </location>
    <ligand>
        <name>Zn(2+)</name>
        <dbReference type="ChEBI" id="CHEBI:29105"/>
    </ligand>
</feature>
<feature type="binding site" evidence="6">
    <location>
        <position position="269"/>
    </location>
    <ligand>
        <name>Zn(2+)</name>
        <dbReference type="ChEBI" id="CHEBI:29105"/>
    </ligand>
</feature>
<dbReference type="RefSeq" id="XP_007535524.2">
    <property type="nucleotide sequence ID" value="XM_007535462.3"/>
</dbReference>
<dbReference type="eggNOG" id="KOG0748">
    <property type="taxonomic scope" value="Eukaryota"/>
</dbReference>
<keyword evidence="7" id="KW-1185">Reference proteome</keyword>
<name>A0A1S3AIP3_ERIEU</name>
<proteinExistence type="inferred from homology"/>
<comment type="subcellular location">
    <subcellularLocation>
        <location evidence="1">Membrane</location>
        <topology evidence="1">Multi-pass membrane protein</topology>
    </subcellularLocation>
</comment>
<dbReference type="GeneID" id="103124713"/>
<keyword evidence="8" id="KW-0675">Receptor</keyword>
<evidence type="ECO:0000256" key="5">
    <source>
        <dbReference type="ARBA" id="ARBA00023136"/>
    </source>
</evidence>
<dbReference type="AlphaFoldDB" id="A0A1S3AIP3"/>
<keyword evidence="6" id="KW-0862">Zinc</keyword>
<keyword evidence="5" id="KW-0472">Membrane</keyword>
<dbReference type="PANTHER" id="PTHR20855:SF39">
    <property type="entry name" value="MEMBRANE PROGESTIN RECEPTOR DELTA"/>
    <property type="match status" value="1"/>
</dbReference>
<evidence type="ECO:0000256" key="4">
    <source>
        <dbReference type="ARBA" id="ARBA00022989"/>
    </source>
</evidence>
<dbReference type="Proteomes" id="UP001652624">
    <property type="component" value="Chromosome 11"/>
</dbReference>
<keyword evidence="3" id="KW-0812">Transmembrane</keyword>
<evidence type="ECO:0000256" key="6">
    <source>
        <dbReference type="PIRSR" id="PIRSR604254-1"/>
    </source>
</evidence>
<evidence type="ECO:0000313" key="7">
    <source>
        <dbReference type="Proteomes" id="UP001652624"/>
    </source>
</evidence>
<evidence type="ECO:0000256" key="3">
    <source>
        <dbReference type="ARBA" id="ARBA00022692"/>
    </source>
</evidence>
<sequence length="511" mass="55370">MVLPGCSFMGTLAQNGEGLEASPASLVPGVCQGSWLGGYLPQKPAESVAHPLISGPGRWLLTLPRTWVLCQPGRAISTRVSSKRLGQRLAVQEALSCLLMGWAALTAPQGLNKAGIVLAPLCFPLPAQDCHSPYPVGLAGRARTPPAEGALALYPPPQKAADRVGFAMLSLKLPQLLRIHEVPRVFWEDGIMSGYRHPSSSAVDCILSSFQMTNETVNIWSHFLPTWYFVWRLLVLVGTPGFGADPYHWPLLAFLLPACLYPFASCCAHTFSSMSARAHHICYFLDYGALSLYSLGCAVSYAAYSVPASWLHSHLCQLFVPIATLNSFLCTGLSCYSRFPELESPGFSKLLRTAAFTYPFLFDNLPLFYRLGLCWGWTPTCGQEALTVSHGYHLLCAGLTGFLFTTRLPERLAPGRFDYVGHSHQLFHICAVLGTHFQLEAVLADMRSRRAWMVVQGPPPGRAGTLGTLGLVLAGNVLIIAAFTSSLPRAPTACSLLQGGPLERGAKAKPQ</sequence>
<comment type="similarity">
    <text evidence="2">Belongs to the ADIPOR family.</text>
</comment>
<evidence type="ECO:0000313" key="8">
    <source>
        <dbReference type="RefSeq" id="XP_007535524.2"/>
    </source>
</evidence>
<dbReference type="GO" id="GO:0046872">
    <property type="term" value="F:metal ion binding"/>
    <property type="evidence" value="ECO:0007669"/>
    <property type="project" value="UniProtKB-KW"/>
</dbReference>
<reference evidence="8" key="1">
    <citation type="submission" date="2025-08" db="UniProtKB">
        <authorList>
            <consortium name="RefSeq"/>
        </authorList>
    </citation>
    <scope>IDENTIFICATION</scope>
</reference>
<dbReference type="PANTHER" id="PTHR20855">
    <property type="entry name" value="ADIPOR/PROGESTIN RECEPTOR-RELATED"/>
    <property type="match status" value="1"/>
</dbReference>
<accession>A0A1S3AIP3</accession>
<evidence type="ECO:0000256" key="2">
    <source>
        <dbReference type="ARBA" id="ARBA00007018"/>
    </source>
</evidence>
<dbReference type="InterPro" id="IPR004254">
    <property type="entry name" value="AdipoR/HlyIII-related"/>
</dbReference>
<dbReference type="InParanoid" id="A0A1S3AIP3"/>
<dbReference type="GO" id="GO:0038023">
    <property type="term" value="F:signaling receptor activity"/>
    <property type="evidence" value="ECO:0007669"/>
    <property type="project" value="TreeGrafter"/>
</dbReference>
<keyword evidence="6" id="KW-0479">Metal-binding</keyword>
<dbReference type="FunCoup" id="A0A1S3AIP3">
    <property type="interactions" value="493"/>
</dbReference>
<gene>
    <name evidence="8" type="primary">PAQR6</name>
</gene>
<feature type="binding site" evidence="6">
    <location>
        <position position="424"/>
    </location>
    <ligand>
        <name>Zn(2+)</name>
        <dbReference type="ChEBI" id="CHEBI:29105"/>
    </ligand>
</feature>
<evidence type="ECO:0000256" key="1">
    <source>
        <dbReference type="ARBA" id="ARBA00004141"/>
    </source>
</evidence>
<organism evidence="7 8">
    <name type="scientific">Erinaceus europaeus</name>
    <name type="common">Western European hedgehog</name>
    <dbReference type="NCBI Taxonomy" id="9365"/>
    <lineage>
        <taxon>Eukaryota</taxon>
        <taxon>Metazoa</taxon>
        <taxon>Chordata</taxon>
        <taxon>Craniata</taxon>
        <taxon>Vertebrata</taxon>
        <taxon>Euteleostomi</taxon>
        <taxon>Mammalia</taxon>
        <taxon>Eutheria</taxon>
        <taxon>Laurasiatheria</taxon>
        <taxon>Eulipotyphla</taxon>
        <taxon>Erinaceidae</taxon>
        <taxon>Erinaceinae</taxon>
        <taxon>Erinaceus</taxon>
    </lineage>
</organism>
<dbReference type="GO" id="GO:0016020">
    <property type="term" value="C:membrane"/>
    <property type="evidence" value="ECO:0007669"/>
    <property type="project" value="UniProtKB-SubCell"/>
</dbReference>
<protein>
    <submittedName>
        <fullName evidence="8">Membrane progestin receptor delta isoform X1</fullName>
    </submittedName>
</protein>